<feature type="domain" description="Amino acid permease/ SLC12A" evidence="9">
    <location>
        <begin position="34"/>
        <end position="466"/>
    </location>
</feature>
<dbReference type="Pfam" id="PF00324">
    <property type="entry name" value="AA_permease"/>
    <property type="match status" value="1"/>
</dbReference>
<evidence type="ECO:0000256" key="3">
    <source>
        <dbReference type="ARBA" id="ARBA00022475"/>
    </source>
</evidence>
<feature type="transmembrane region" description="Helical" evidence="8">
    <location>
        <begin position="424"/>
        <end position="442"/>
    </location>
</feature>
<keyword evidence="5" id="KW-0029">Amino-acid transport</keyword>
<accession>A0A0N8QE82</accession>
<dbReference type="PANTHER" id="PTHR43495:SF2">
    <property type="entry name" value="D-SERINE_D-ALANINE_GLYCINE TRANSPORTER"/>
    <property type="match status" value="1"/>
</dbReference>
<feature type="transmembrane region" description="Helical" evidence="8">
    <location>
        <begin position="173"/>
        <end position="194"/>
    </location>
</feature>
<comment type="subcellular location">
    <subcellularLocation>
        <location evidence="1">Cell membrane</location>
        <topology evidence="1">Multi-pass membrane protein</topology>
    </subcellularLocation>
</comment>
<keyword evidence="2" id="KW-0813">Transport</keyword>
<gene>
    <name evidence="10" type="ORF">ALO91_00319</name>
</gene>
<evidence type="ECO:0000256" key="1">
    <source>
        <dbReference type="ARBA" id="ARBA00004651"/>
    </source>
</evidence>
<dbReference type="FunFam" id="1.20.1740.10:FF:000001">
    <property type="entry name" value="Amino acid permease"/>
    <property type="match status" value="1"/>
</dbReference>
<keyword evidence="7 8" id="KW-0472">Membrane</keyword>
<feature type="transmembrane region" description="Helical" evidence="8">
    <location>
        <begin position="259"/>
        <end position="281"/>
    </location>
</feature>
<dbReference type="GO" id="GO:0006865">
    <property type="term" value="P:amino acid transport"/>
    <property type="evidence" value="ECO:0007669"/>
    <property type="project" value="UniProtKB-KW"/>
</dbReference>
<name>A0A0N8QE82_PSESX</name>
<keyword evidence="6 8" id="KW-1133">Transmembrane helix</keyword>
<dbReference type="EMBL" id="LJPM01000216">
    <property type="protein sequence ID" value="KPW21662.1"/>
    <property type="molecule type" value="Genomic_DNA"/>
</dbReference>
<comment type="caution">
    <text evidence="10">The sequence shown here is derived from an EMBL/GenBank/DDBJ whole genome shotgun (WGS) entry which is preliminary data.</text>
</comment>
<feature type="transmembrane region" description="Helical" evidence="8">
    <location>
        <begin position="34"/>
        <end position="50"/>
    </location>
</feature>
<evidence type="ECO:0000256" key="8">
    <source>
        <dbReference type="SAM" id="Phobius"/>
    </source>
</evidence>
<feature type="transmembrane region" description="Helical" evidence="8">
    <location>
        <begin position="293"/>
        <end position="318"/>
    </location>
</feature>
<keyword evidence="3" id="KW-1003">Cell membrane</keyword>
<proteinExistence type="predicted"/>
<organism evidence="10 11">
    <name type="scientific">Pseudomonas syringae pv. aceris</name>
    <dbReference type="NCBI Taxonomy" id="199198"/>
    <lineage>
        <taxon>Bacteria</taxon>
        <taxon>Pseudomonadati</taxon>
        <taxon>Pseudomonadota</taxon>
        <taxon>Gammaproteobacteria</taxon>
        <taxon>Pseudomonadales</taxon>
        <taxon>Pseudomonadaceae</taxon>
        <taxon>Pseudomonas</taxon>
        <taxon>Pseudomonas syringae</taxon>
    </lineage>
</organism>
<feature type="transmembrane region" description="Helical" evidence="8">
    <location>
        <begin position="354"/>
        <end position="372"/>
    </location>
</feature>
<dbReference type="PATRIC" id="fig|199198.5.peg.490"/>
<dbReference type="GO" id="GO:0055085">
    <property type="term" value="P:transmembrane transport"/>
    <property type="evidence" value="ECO:0007669"/>
    <property type="project" value="InterPro"/>
</dbReference>
<sequence length="488" mass="53190">MIKIKRGFMHKIRNSLDADHNAQRTLKRRLENRHIQLIAISGAIGTGLFMGSGKMIALAGSSIILVYAIIGFFVFCIMRAMGEMLLANLEIGSFAELVHYHLGPCAGFILAWSYWLSWVVVAVGDVVVVAGFLQYWFPDLPTWIPAFGTMLLLLALNMLAVKAFGEVEFWFGLIKIIAIIALVVTGLVMVATSYTSPGGTTASFSHLVESGTMMPNGILGFLAGFQIAIFSFVGTELIGTAAAEARNPEKTLPKAINTIPLRILLFYITALACIISVISWAQVPSTRSPFVELFLLGGLPAAAGMINFVVMTSAASSANSGIYSGSRMLYGLSHNRQAPLIFGRLSGSDTPTRALIFSGVCMTIALTLLFVIPDVMAIFTLVSTISAVMVIVTWSLILLSYLAYRRTSRNAHMQSLFKLPGGRFTAAISLIFLIFVLCLLALKPDTRTALYVMPVWYIGLLFAYRRIIAKPTIRQAAIDAPLRREPQI</sequence>
<dbReference type="PANTHER" id="PTHR43495">
    <property type="entry name" value="GABA PERMEASE"/>
    <property type="match status" value="1"/>
</dbReference>
<dbReference type="Proteomes" id="UP000050297">
    <property type="component" value="Unassembled WGS sequence"/>
</dbReference>
<feature type="transmembrane region" description="Helical" evidence="8">
    <location>
        <begin position="378"/>
        <end position="404"/>
    </location>
</feature>
<feature type="transmembrane region" description="Helical" evidence="8">
    <location>
        <begin position="115"/>
        <end position="137"/>
    </location>
</feature>
<feature type="transmembrane region" description="Helical" evidence="8">
    <location>
        <begin position="448"/>
        <end position="464"/>
    </location>
</feature>
<dbReference type="Gene3D" id="1.20.1740.10">
    <property type="entry name" value="Amino acid/polyamine transporter I"/>
    <property type="match status" value="1"/>
</dbReference>
<evidence type="ECO:0000259" key="9">
    <source>
        <dbReference type="Pfam" id="PF00324"/>
    </source>
</evidence>
<dbReference type="GO" id="GO:0005886">
    <property type="term" value="C:plasma membrane"/>
    <property type="evidence" value="ECO:0007669"/>
    <property type="project" value="UniProtKB-SubCell"/>
</dbReference>
<reference evidence="10 11" key="1">
    <citation type="submission" date="2015-09" db="EMBL/GenBank/DDBJ databases">
        <title>Genome announcement of multiple Pseudomonas syringae strains.</title>
        <authorList>
            <person name="Thakur S."/>
            <person name="Wang P.W."/>
            <person name="Gong Y."/>
            <person name="Weir B.S."/>
            <person name="Guttman D.S."/>
        </authorList>
    </citation>
    <scope>NUCLEOTIDE SEQUENCE [LARGE SCALE GENOMIC DNA]</scope>
    <source>
        <strain evidence="10 11">ICMP2802</strain>
    </source>
</reference>
<feature type="transmembrane region" description="Helical" evidence="8">
    <location>
        <begin position="56"/>
        <end position="78"/>
    </location>
</feature>
<dbReference type="PIRSF" id="PIRSF006060">
    <property type="entry name" value="AA_transporter"/>
    <property type="match status" value="1"/>
</dbReference>
<dbReference type="InterPro" id="IPR004841">
    <property type="entry name" value="AA-permease/SLC12A_dom"/>
</dbReference>
<dbReference type="AlphaFoldDB" id="A0A0N8QE82"/>
<evidence type="ECO:0000256" key="2">
    <source>
        <dbReference type="ARBA" id="ARBA00022448"/>
    </source>
</evidence>
<evidence type="ECO:0000313" key="11">
    <source>
        <dbReference type="Proteomes" id="UP000050297"/>
    </source>
</evidence>
<feature type="transmembrane region" description="Helical" evidence="8">
    <location>
        <begin position="214"/>
        <end position="238"/>
    </location>
</feature>
<evidence type="ECO:0000256" key="5">
    <source>
        <dbReference type="ARBA" id="ARBA00022970"/>
    </source>
</evidence>
<evidence type="ECO:0000256" key="6">
    <source>
        <dbReference type="ARBA" id="ARBA00022989"/>
    </source>
</evidence>
<evidence type="ECO:0000256" key="7">
    <source>
        <dbReference type="ARBA" id="ARBA00023136"/>
    </source>
</evidence>
<evidence type="ECO:0000256" key="4">
    <source>
        <dbReference type="ARBA" id="ARBA00022692"/>
    </source>
</evidence>
<feature type="transmembrane region" description="Helical" evidence="8">
    <location>
        <begin position="143"/>
        <end position="161"/>
    </location>
</feature>
<evidence type="ECO:0000313" key="10">
    <source>
        <dbReference type="EMBL" id="KPW21662.1"/>
    </source>
</evidence>
<keyword evidence="4 8" id="KW-0812">Transmembrane</keyword>
<protein>
    <submittedName>
        <fullName evidence="10">Amino acid permease-associated region</fullName>
    </submittedName>
</protein>